<dbReference type="PANTHER" id="PTHR37526:SF1">
    <property type="entry name" value="PROTEIN TUSB"/>
    <property type="match status" value="1"/>
</dbReference>
<dbReference type="AlphaFoldDB" id="A0A0X1KSN0"/>
<protein>
    <submittedName>
        <fullName evidence="1">DsrH family protein</fullName>
    </submittedName>
</protein>
<dbReference type="GO" id="GO:0002143">
    <property type="term" value="P:tRNA wobble position uridine thiolation"/>
    <property type="evidence" value="ECO:0007669"/>
    <property type="project" value="InterPro"/>
</dbReference>
<reference evidence="1 2" key="1">
    <citation type="submission" date="2014-01" db="EMBL/GenBank/DDBJ databases">
        <title>Genome sequencing of Thermotog hypogea.</title>
        <authorList>
            <person name="Zhang X."/>
            <person name="Alvare G."/>
            <person name="Fristensky B."/>
            <person name="Chen L."/>
            <person name="Suen T."/>
            <person name="Chen Q."/>
            <person name="Ma K."/>
        </authorList>
    </citation>
    <scope>NUCLEOTIDE SEQUENCE [LARGE SCALE GENOMIC DNA]</scope>
    <source>
        <strain evidence="1 2">DSM 11164</strain>
    </source>
</reference>
<keyword evidence="2" id="KW-1185">Reference proteome</keyword>
<proteinExistence type="predicted"/>
<dbReference type="Gene3D" id="3.40.1260.10">
    <property type="entry name" value="DsrEFH-like"/>
    <property type="match status" value="1"/>
</dbReference>
<name>A0A0X1KSN0_9THEM</name>
<dbReference type="NCBIfam" id="TIGR03011">
    <property type="entry name" value="sulf_tusB_dsrH"/>
    <property type="match status" value="1"/>
</dbReference>
<dbReference type="PaxDb" id="1123384-AJ81_08985"/>
<gene>
    <name evidence="1" type="ORF">AJ81_08985</name>
</gene>
<dbReference type="OrthoDB" id="37754at2"/>
<dbReference type="Proteomes" id="UP000077469">
    <property type="component" value="Chromosome"/>
</dbReference>
<evidence type="ECO:0000313" key="1">
    <source>
        <dbReference type="EMBL" id="AJC74283.1"/>
    </source>
</evidence>
<dbReference type="Pfam" id="PF04077">
    <property type="entry name" value="DsrH"/>
    <property type="match status" value="1"/>
</dbReference>
<evidence type="ECO:0000313" key="2">
    <source>
        <dbReference type="Proteomes" id="UP000077469"/>
    </source>
</evidence>
<dbReference type="EMBL" id="CP007141">
    <property type="protein sequence ID" value="AJC74283.1"/>
    <property type="molecule type" value="Genomic_DNA"/>
</dbReference>
<dbReference type="InterPro" id="IPR007215">
    <property type="entry name" value="Sulphur_relay_TusB/DsrH"/>
</dbReference>
<dbReference type="GO" id="GO:1990228">
    <property type="term" value="C:sulfurtransferase complex"/>
    <property type="evidence" value="ECO:0007669"/>
    <property type="project" value="TreeGrafter"/>
</dbReference>
<dbReference type="InterPro" id="IPR027396">
    <property type="entry name" value="DsrEFH-like"/>
</dbReference>
<dbReference type="STRING" id="1123384.AJ81_08985"/>
<dbReference type="RefSeq" id="WP_031505320.1">
    <property type="nucleotide sequence ID" value="NC_022795.1"/>
</dbReference>
<accession>A0A0X1KSN0</accession>
<dbReference type="SUPFAM" id="SSF75169">
    <property type="entry name" value="DsrEFH-like"/>
    <property type="match status" value="1"/>
</dbReference>
<dbReference type="KEGG" id="phy:AJ81_08985"/>
<dbReference type="PANTHER" id="PTHR37526">
    <property type="entry name" value="PROTEIN TUSB"/>
    <property type="match status" value="1"/>
</dbReference>
<sequence>MALIIVKYGPNNPAEKIKLETATENDDVVLLQNGVYWILQDVKKYTKANVYALRDDFLARGYDESDSSVPLISYAQLVELIEKHPKSIG</sequence>
<dbReference type="PATRIC" id="fig|1123384.7.peg.1805"/>
<organism evidence="1 2">
    <name type="scientific">Pseudothermotoga hypogea DSM 11164 = NBRC 106472</name>
    <dbReference type="NCBI Taxonomy" id="1123384"/>
    <lineage>
        <taxon>Bacteria</taxon>
        <taxon>Thermotogati</taxon>
        <taxon>Thermotogota</taxon>
        <taxon>Thermotogae</taxon>
        <taxon>Thermotogales</taxon>
        <taxon>Thermotogaceae</taxon>
        <taxon>Pseudothermotoga</taxon>
    </lineage>
</organism>